<dbReference type="Proteomes" id="UP000288096">
    <property type="component" value="Unassembled WGS sequence"/>
</dbReference>
<dbReference type="Pfam" id="PF01613">
    <property type="entry name" value="Flavin_Reduct"/>
    <property type="match status" value="1"/>
</dbReference>
<dbReference type="PANTHER" id="PTHR43567:SF1">
    <property type="entry name" value="FLAVOREDOXIN"/>
    <property type="match status" value="1"/>
</dbReference>
<dbReference type="AlphaFoldDB" id="A0A401FUE5"/>
<dbReference type="RefSeq" id="WP_124327980.1">
    <property type="nucleotide sequence ID" value="NZ_BEXT01000001.1"/>
</dbReference>
<evidence type="ECO:0000256" key="3">
    <source>
        <dbReference type="ARBA" id="ARBA00038054"/>
    </source>
</evidence>
<keyword evidence="6" id="KW-1185">Reference proteome</keyword>
<evidence type="ECO:0000313" key="6">
    <source>
        <dbReference type="Proteomes" id="UP000288096"/>
    </source>
</evidence>
<keyword evidence="2" id="KW-0285">Flavoprotein</keyword>
<dbReference type="InterPro" id="IPR012349">
    <property type="entry name" value="Split_barrel_FMN-bd"/>
</dbReference>
<comment type="caution">
    <text evidence="5">The sequence shown here is derived from an EMBL/GenBank/DDBJ whole genome shotgun (WGS) entry which is preliminary data.</text>
</comment>
<gene>
    <name evidence="5" type="ORF">DENIS_1540</name>
</gene>
<dbReference type="SUPFAM" id="SSF50475">
    <property type="entry name" value="FMN-binding split barrel"/>
    <property type="match status" value="1"/>
</dbReference>
<evidence type="ECO:0000313" key="5">
    <source>
        <dbReference type="EMBL" id="GBC60583.1"/>
    </source>
</evidence>
<evidence type="ECO:0000259" key="4">
    <source>
        <dbReference type="SMART" id="SM00903"/>
    </source>
</evidence>
<dbReference type="OrthoDB" id="9794638at2"/>
<dbReference type="InterPro" id="IPR002563">
    <property type="entry name" value="Flavin_Rdtase-like_dom"/>
</dbReference>
<evidence type="ECO:0000256" key="2">
    <source>
        <dbReference type="ARBA" id="ARBA00022630"/>
    </source>
</evidence>
<accession>A0A401FUE5</accession>
<organism evidence="5 6">
    <name type="scientific">Desulfonema ishimotonii</name>
    <dbReference type="NCBI Taxonomy" id="45657"/>
    <lineage>
        <taxon>Bacteria</taxon>
        <taxon>Pseudomonadati</taxon>
        <taxon>Thermodesulfobacteriota</taxon>
        <taxon>Desulfobacteria</taxon>
        <taxon>Desulfobacterales</taxon>
        <taxon>Desulfococcaceae</taxon>
        <taxon>Desulfonema</taxon>
    </lineage>
</organism>
<dbReference type="InterPro" id="IPR052174">
    <property type="entry name" value="Flavoredoxin"/>
</dbReference>
<sequence length="193" mass="21399">MKKSFGAKTLIFPTPVWCVGSYDKDGKPNVMTIAWGGICCSSPPCVTISLQKSRYTYDNVMERGAYTLSVPSEQYVREADYFGMASGKHVDKFREAGLTPVKSELVDAPYVKEFPMVLECRVIHHYEIGVHIHFVGEIVDVKADEAVLNDEGKPDVEKVRPIIFSPEVRQYHGVGQGIGTAFSIGKQLNAPLK</sequence>
<name>A0A401FUE5_9BACT</name>
<reference evidence="6" key="1">
    <citation type="submission" date="2017-11" db="EMBL/GenBank/DDBJ databases">
        <authorList>
            <person name="Watanabe M."/>
            <person name="Kojima H."/>
        </authorList>
    </citation>
    <scope>NUCLEOTIDE SEQUENCE [LARGE SCALE GENOMIC DNA]</scope>
    <source>
        <strain evidence="6">Tokyo 01</strain>
    </source>
</reference>
<reference evidence="6" key="2">
    <citation type="submission" date="2019-01" db="EMBL/GenBank/DDBJ databases">
        <title>Genome sequence of Desulfonema ishimotonii strain Tokyo 01.</title>
        <authorList>
            <person name="Fukui M."/>
        </authorList>
    </citation>
    <scope>NUCLEOTIDE SEQUENCE [LARGE SCALE GENOMIC DNA]</scope>
    <source>
        <strain evidence="6">Tokyo 01</strain>
    </source>
</reference>
<proteinExistence type="inferred from homology"/>
<comment type="cofactor">
    <cofactor evidence="1">
        <name>FMN</name>
        <dbReference type="ChEBI" id="CHEBI:58210"/>
    </cofactor>
</comment>
<feature type="domain" description="Flavin reductase like" evidence="4">
    <location>
        <begin position="9"/>
        <end position="164"/>
    </location>
</feature>
<dbReference type="Gene3D" id="2.30.110.10">
    <property type="entry name" value="Electron Transport, Fmn-binding Protein, Chain A"/>
    <property type="match status" value="1"/>
</dbReference>
<dbReference type="GO" id="GO:0016646">
    <property type="term" value="F:oxidoreductase activity, acting on the CH-NH group of donors, NAD or NADP as acceptor"/>
    <property type="evidence" value="ECO:0007669"/>
    <property type="project" value="UniProtKB-ARBA"/>
</dbReference>
<dbReference type="PANTHER" id="PTHR43567">
    <property type="entry name" value="FLAVOREDOXIN-RELATED-RELATED"/>
    <property type="match status" value="1"/>
</dbReference>
<comment type="similarity">
    <text evidence="3">Belongs to the flavoredoxin family.</text>
</comment>
<dbReference type="GO" id="GO:0010181">
    <property type="term" value="F:FMN binding"/>
    <property type="evidence" value="ECO:0007669"/>
    <property type="project" value="InterPro"/>
</dbReference>
<protein>
    <submittedName>
        <fullName evidence="5">Flavoredoxin</fullName>
    </submittedName>
</protein>
<dbReference type="EMBL" id="BEXT01000001">
    <property type="protein sequence ID" value="GBC60583.1"/>
    <property type="molecule type" value="Genomic_DNA"/>
</dbReference>
<dbReference type="SMART" id="SM00903">
    <property type="entry name" value="Flavin_Reduct"/>
    <property type="match status" value="1"/>
</dbReference>
<evidence type="ECO:0000256" key="1">
    <source>
        <dbReference type="ARBA" id="ARBA00001917"/>
    </source>
</evidence>